<reference evidence="2 3" key="1">
    <citation type="submission" date="2018-02" db="EMBL/GenBank/DDBJ databases">
        <title>Comparative genomes isolates from brazilian mangrove.</title>
        <authorList>
            <person name="Araujo J.E."/>
            <person name="Taketani R.G."/>
            <person name="Silva M.C.P."/>
            <person name="Loureco M.V."/>
            <person name="Andreote F.D."/>
        </authorList>
    </citation>
    <scope>NUCLEOTIDE SEQUENCE [LARGE SCALE GENOMIC DNA]</scope>
    <source>
        <strain evidence="2 3">Nap-Phe MGV</strain>
    </source>
</reference>
<feature type="domain" description="Glycosyltransferase 2-like" evidence="1">
    <location>
        <begin position="10"/>
        <end position="165"/>
    </location>
</feature>
<dbReference type="InterPro" id="IPR050256">
    <property type="entry name" value="Glycosyltransferase_2"/>
</dbReference>
<keyword evidence="2" id="KW-0808">Transferase</keyword>
<sequence length="245" mass="26900">MKSPRALTALPVFNERGTVHSVLDEVARYSSDILVVDDGSSDGTAELLAERNDIQVVTHAKNRGYGAALKTAFDYAAAENYDILVTIDCDGQHEPQRIPRFVAACQNVDIVSGSRYLKQYPGDSEPPAQRRWINQLITAEINQRLGYQLTDAFCGFKAYRVDAVAQLPVTEFGYAMPLELWVEAARAGLSVIELPVPLVYLDEKRSFGGALDDGTTRLNYYHLVLDRTMARGEVEVDGAAVSLGG</sequence>
<dbReference type="RefSeq" id="WP_105333998.1">
    <property type="nucleotide sequence ID" value="NZ_PUHZ01000004.1"/>
</dbReference>
<dbReference type="CDD" id="cd04179">
    <property type="entry name" value="DPM_DPG-synthase_like"/>
    <property type="match status" value="1"/>
</dbReference>
<dbReference type="PANTHER" id="PTHR48090:SF7">
    <property type="entry name" value="RFBJ PROTEIN"/>
    <property type="match status" value="1"/>
</dbReference>
<evidence type="ECO:0000259" key="1">
    <source>
        <dbReference type="Pfam" id="PF00535"/>
    </source>
</evidence>
<dbReference type="Proteomes" id="UP000237819">
    <property type="component" value="Unassembled WGS sequence"/>
</dbReference>
<protein>
    <submittedName>
        <fullName evidence="2">Glycosyltransferase family 2 protein</fullName>
    </submittedName>
</protein>
<dbReference type="InterPro" id="IPR029044">
    <property type="entry name" value="Nucleotide-diphossugar_trans"/>
</dbReference>
<gene>
    <name evidence="2" type="ORF">C5Y93_02465</name>
</gene>
<dbReference type="Gene3D" id="3.90.550.10">
    <property type="entry name" value="Spore Coat Polysaccharide Biosynthesis Protein SpsA, Chain A"/>
    <property type="match status" value="1"/>
</dbReference>
<proteinExistence type="predicted"/>
<organism evidence="2 3">
    <name type="scientific">Blastopirellula marina</name>
    <dbReference type="NCBI Taxonomy" id="124"/>
    <lineage>
        <taxon>Bacteria</taxon>
        <taxon>Pseudomonadati</taxon>
        <taxon>Planctomycetota</taxon>
        <taxon>Planctomycetia</taxon>
        <taxon>Pirellulales</taxon>
        <taxon>Pirellulaceae</taxon>
        <taxon>Blastopirellula</taxon>
    </lineage>
</organism>
<comment type="caution">
    <text evidence="2">The sequence shown here is derived from an EMBL/GenBank/DDBJ whole genome shotgun (WGS) entry which is preliminary data.</text>
</comment>
<name>A0A2S8GSZ6_9BACT</name>
<accession>A0A2S8GSZ6</accession>
<dbReference type="InterPro" id="IPR001173">
    <property type="entry name" value="Glyco_trans_2-like"/>
</dbReference>
<dbReference type="AlphaFoldDB" id="A0A2S8GSZ6"/>
<dbReference type="PANTHER" id="PTHR48090">
    <property type="entry name" value="UNDECAPRENYL-PHOSPHATE 4-DEOXY-4-FORMAMIDO-L-ARABINOSE TRANSFERASE-RELATED"/>
    <property type="match status" value="1"/>
</dbReference>
<dbReference type="GO" id="GO:0016740">
    <property type="term" value="F:transferase activity"/>
    <property type="evidence" value="ECO:0007669"/>
    <property type="project" value="UniProtKB-KW"/>
</dbReference>
<evidence type="ECO:0000313" key="3">
    <source>
        <dbReference type="Proteomes" id="UP000237819"/>
    </source>
</evidence>
<dbReference type="SUPFAM" id="SSF53448">
    <property type="entry name" value="Nucleotide-diphospho-sugar transferases"/>
    <property type="match status" value="1"/>
</dbReference>
<evidence type="ECO:0000313" key="2">
    <source>
        <dbReference type="EMBL" id="PQO47543.1"/>
    </source>
</evidence>
<dbReference type="EMBL" id="PUHZ01000004">
    <property type="protein sequence ID" value="PQO47543.1"/>
    <property type="molecule type" value="Genomic_DNA"/>
</dbReference>
<dbReference type="Pfam" id="PF00535">
    <property type="entry name" value="Glycos_transf_2"/>
    <property type="match status" value="1"/>
</dbReference>
<dbReference type="OrthoDB" id="9810303at2"/>